<reference evidence="2 3" key="1">
    <citation type="submission" date="2020-10" db="EMBL/GenBank/DDBJ databases">
        <authorList>
            <person name="Castelo-Branco R."/>
            <person name="Eusebio N."/>
            <person name="Adriana R."/>
            <person name="Vieira A."/>
            <person name="Brugerolle De Fraissinette N."/>
            <person name="Rezende De Castro R."/>
            <person name="Schneider M.P."/>
            <person name="Vasconcelos V."/>
            <person name="Leao P.N."/>
        </authorList>
    </citation>
    <scope>NUCLEOTIDE SEQUENCE [LARGE SCALE GENOMIC DNA]</scope>
    <source>
        <strain evidence="2 3">LEGE 06123</strain>
    </source>
</reference>
<dbReference type="Proteomes" id="UP000651156">
    <property type="component" value="Unassembled WGS sequence"/>
</dbReference>
<dbReference type="PANTHER" id="PTHR43685">
    <property type="entry name" value="GLYCOSYLTRANSFERASE"/>
    <property type="match status" value="1"/>
</dbReference>
<dbReference type="Gene3D" id="3.40.50.150">
    <property type="entry name" value="Vaccinia Virus protein VP39"/>
    <property type="match status" value="1"/>
</dbReference>
<evidence type="ECO:0000313" key="3">
    <source>
        <dbReference type="Proteomes" id="UP000651156"/>
    </source>
</evidence>
<proteinExistence type="predicted"/>
<dbReference type="InterPro" id="IPR050834">
    <property type="entry name" value="Glycosyltransf_2"/>
</dbReference>
<dbReference type="Pfam" id="PF00535">
    <property type="entry name" value="Glycos_transf_2"/>
    <property type="match status" value="1"/>
</dbReference>
<sequence length="561" mass="64579">MNSKPLVSAIVIFLNAEKFIQEAIESVFAQTYDHWELLLVDDGSTDGSTAIAQHYATQHPKEVRYLEHDDHQNRGMSATRNLGIRNARGKYIAFLDADDLWLPHKLERQVAILDSQPEAAMVYGSTQYWYSWTEKPEDIRRDFVPDLGVQPDTLFKPPTLLTACYPLGKASAPCPSDLLLRREVVERIGGFEEDFRGIYQMYEDQAFLTKVYLKESVFVANECWDRYRLHPDSCSSIVTKAGQYHSVRLVFLNWLAKYLSAQGVKDNEIWQMLRKALWSHQHPRLYRLLELAQHLRKHMKEVVETDQAAQMKGLLKSIGRRTLPIYIRRWLRAQQQSHKYYPPVRLVRFGNLRRITPISREFGFDRGLPVDRYYIENFLASHANDIQGRVLEIGDNFYTRKFGGDRVTKSDVLHVAETNTDATIFGDLTCADHIPSNTFDCCILTQTLHLIYDVPAALKTLYRILKPGGVALVTFPGISQISNDEWGDSWYWSFTSLSAQRLFEEVFPIAVNVETYGNVLAATAFLQGLATEELHQEELDYRDRNYQVIITVRALKPEVAS</sequence>
<comment type="caution">
    <text evidence="2">The sequence shown here is derived from an EMBL/GenBank/DDBJ whole genome shotgun (WGS) entry which is preliminary data.</text>
</comment>
<dbReference type="SUPFAM" id="SSF53448">
    <property type="entry name" value="Nucleotide-diphospho-sugar transferases"/>
    <property type="match status" value="1"/>
</dbReference>
<dbReference type="CDD" id="cd02440">
    <property type="entry name" value="AdoMet_MTases"/>
    <property type="match status" value="1"/>
</dbReference>
<dbReference type="CDD" id="cd00761">
    <property type="entry name" value="Glyco_tranf_GTA_type"/>
    <property type="match status" value="1"/>
</dbReference>
<dbReference type="InterPro" id="IPR001173">
    <property type="entry name" value="Glyco_trans_2-like"/>
</dbReference>
<evidence type="ECO:0000259" key="1">
    <source>
        <dbReference type="Pfam" id="PF00535"/>
    </source>
</evidence>
<evidence type="ECO:0000313" key="2">
    <source>
        <dbReference type="EMBL" id="MBE9188813.1"/>
    </source>
</evidence>
<name>A0ABR9UN56_9CHRO</name>
<keyword evidence="3" id="KW-1185">Reference proteome</keyword>
<dbReference type="SUPFAM" id="SSF53335">
    <property type="entry name" value="S-adenosyl-L-methionine-dependent methyltransferases"/>
    <property type="match status" value="2"/>
</dbReference>
<dbReference type="RefSeq" id="WP_193929695.1">
    <property type="nucleotide sequence ID" value="NZ_CAWPMZ010000041.1"/>
</dbReference>
<dbReference type="EMBL" id="JADEWN010000001">
    <property type="protein sequence ID" value="MBE9188813.1"/>
    <property type="molecule type" value="Genomic_DNA"/>
</dbReference>
<protein>
    <submittedName>
        <fullName evidence="2">Glycosyltransferase</fullName>
    </submittedName>
</protein>
<dbReference type="InterPro" id="IPR029063">
    <property type="entry name" value="SAM-dependent_MTases_sf"/>
</dbReference>
<dbReference type="Pfam" id="PF13489">
    <property type="entry name" value="Methyltransf_23"/>
    <property type="match status" value="1"/>
</dbReference>
<gene>
    <name evidence="2" type="ORF">IQ230_00220</name>
</gene>
<dbReference type="PANTHER" id="PTHR43685:SF11">
    <property type="entry name" value="GLYCOSYLTRANSFERASE TAGX-RELATED"/>
    <property type="match status" value="1"/>
</dbReference>
<dbReference type="Gene3D" id="3.90.550.10">
    <property type="entry name" value="Spore Coat Polysaccharide Biosynthesis Protein SpsA, Chain A"/>
    <property type="match status" value="1"/>
</dbReference>
<organism evidence="2 3">
    <name type="scientific">Gloeocapsopsis crepidinum LEGE 06123</name>
    <dbReference type="NCBI Taxonomy" id="588587"/>
    <lineage>
        <taxon>Bacteria</taxon>
        <taxon>Bacillati</taxon>
        <taxon>Cyanobacteriota</taxon>
        <taxon>Cyanophyceae</taxon>
        <taxon>Oscillatoriophycideae</taxon>
        <taxon>Chroococcales</taxon>
        <taxon>Chroococcaceae</taxon>
        <taxon>Gloeocapsopsis</taxon>
    </lineage>
</organism>
<dbReference type="InterPro" id="IPR029044">
    <property type="entry name" value="Nucleotide-diphossugar_trans"/>
</dbReference>
<feature type="domain" description="Glycosyltransferase 2-like" evidence="1">
    <location>
        <begin position="8"/>
        <end position="188"/>
    </location>
</feature>
<accession>A0ABR9UN56</accession>